<comment type="caution">
    <text evidence="5">The sequence shown here is derived from an EMBL/GenBank/DDBJ whole genome shotgun (WGS) entry which is preliminary data.</text>
</comment>
<dbReference type="GO" id="GO:0008887">
    <property type="term" value="F:glycerate kinase activity"/>
    <property type="evidence" value="ECO:0007669"/>
    <property type="project" value="UniProtKB-UniRule"/>
</dbReference>
<dbReference type="EMBL" id="WWEQ01000062">
    <property type="protein sequence ID" value="MYM20604.1"/>
    <property type="molecule type" value="Genomic_DNA"/>
</dbReference>
<sequence>MRILIAADKFKGTLTAAQVAGHLSGPLSAAGHAVDCVPIADGGDGTVAAAVAAGLSAQGAEATGPLGAPVTAHWARSGATAVIELAEASGLALVSESTATTALRASSTGTGELIRAALEAGCTRIVVGVGGSACTDGGAGLLQALGAELTAADGAGLQPGGGALPSLATADLEPARALLAAHGARLVLASDVDNPLLGSAGAAAVYGPQKGAGPAEVAALDAGLARLADLLDPAGELRGRPGAGAAGGVGFALLTLGAEQVSGASYVMDLAGFDAALRQAELVVTGEGRFDAQTLSGKGPGAVVRAARAAGIPVWMVCGGSEVSAAQARAAGLSGVLALTDEAPLAAALADPGPLLAGAARRLAARLGG</sequence>
<name>A0A6N9HAS9_9MICO</name>
<reference evidence="5 6" key="1">
    <citation type="submission" date="2020-01" db="EMBL/GenBank/DDBJ databases">
        <authorList>
            <person name="Deng T."/>
        </authorList>
    </citation>
    <scope>NUCLEOTIDE SEQUENCE [LARGE SCALE GENOMIC DNA]</scope>
    <source>
        <strain evidence="5 6">5221</strain>
    </source>
</reference>
<proteinExistence type="inferred from homology"/>
<evidence type="ECO:0000256" key="1">
    <source>
        <dbReference type="ARBA" id="ARBA00006284"/>
    </source>
</evidence>
<dbReference type="Gene3D" id="3.90.1510.10">
    <property type="entry name" value="Glycerate kinase, domain 2"/>
    <property type="match status" value="1"/>
</dbReference>
<dbReference type="PIRSF" id="PIRSF006078">
    <property type="entry name" value="GlxK"/>
    <property type="match status" value="1"/>
</dbReference>
<dbReference type="GO" id="GO:0031388">
    <property type="term" value="P:organic acid phosphorylation"/>
    <property type="evidence" value="ECO:0007669"/>
    <property type="project" value="UniProtKB-UniRule"/>
</dbReference>
<protein>
    <submittedName>
        <fullName evidence="5">Glycerate kinase</fullName>
        <ecNumber evidence="5">2.7.1.-</ecNumber>
    </submittedName>
</protein>
<dbReference type="RefSeq" id="WP_160954019.1">
    <property type="nucleotide sequence ID" value="NZ_WWEQ01000062.1"/>
</dbReference>
<dbReference type="NCBIfam" id="TIGR00045">
    <property type="entry name" value="glycerate kinase"/>
    <property type="match status" value="1"/>
</dbReference>
<keyword evidence="3 4" id="KW-0418">Kinase</keyword>
<dbReference type="Pfam" id="PF02595">
    <property type="entry name" value="Gly_kinase"/>
    <property type="match status" value="1"/>
</dbReference>
<dbReference type="InterPro" id="IPR018193">
    <property type="entry name" value="Glyc_kinase_flavodox-like_fold"/>
</dbReference>
<evidence type="ECO:0000313" key="6">
    <source>
        <dbReference type="Proteomes" id="UP000469215"/>
    </source>
</evidence>
<organism evidence="5 6">
    <name type="scientific">Brevibacterium rongguiense</name>
    <dbReference type="NCBI Taxonomy" id="2695267"/>
    <lineage>
        <taxon>Bacteria</taxon>
        <taxon>Bacillati</taxon>
        <taxon>Actinomycetota</taxon>
        <taxon>Actinomycetes</taxon>
        <taxon>Micrococcales</taxon>
        <taxon>Brevibacteriaceae</taxon>
        <taxon>Brevibacterium</taxon>
    </lineage>
</organism>
<evidence type="ECO:0000256" key="3">
    <source>
        <dbReference type="ARBA" id="ARBA00022777"/>
    </source>
</evidence>
<gene>
    <name evidence="5" type="ORF">GSY69_11690</name>
</gene>
<evidence type="ECO:0000256" key="2">
    <source>
        <dbReference type="ARBA" id="ARBA00022679"/>
    </source>
</evidence>
<dbReference type="AlphaFoldDB" id="A0A6N9HAS9"/>
<dbReference type="SUPFAM" id="SSF110738">
    <property type="entry name" value="Glycerate kinase I"/>
    <property type="match status" value="1"/>
</dbReference>
<accession>A0A6N9HAS9</accession>
<dbReference type="InterPro" id="IPR004381">
    <property type="entry name" value="Glycerate_kinase"/>
</dbReference>
<evidence type="ECO:0000256" key="4">
    <source>
        <dbReference type="PIRNR" id="PIRNR006078"/>
    </source>
</evidence>
<keyword evidence="2 4" id="KW-0808">Transferase</keyword>
<dbReference type="Proteomes" id="UP000469215">
    <property type="component" value="Unassembled WGS sequence"/>
</dbReference>
<dbReference type="EC" id="2.7.1.-" evidence="5"/>
<dbReference type="PANTHER" id="PTHR21599">
    <property type="entry name" value="GLYCERATE KINASE"/>
    <property type="match status" value="1"/>
</dbReference>
<keyword evidence="6" id="KW-1185">Reference proteome</keyword>
<evidence type="ECO:0000313" key="5">
    <source>
        <dbReference type="EMBL" id="MYM20604.1"/>
    </source>
</evidence>
<dbReference type="PANTHER" id="PTHR21599:SF0">
    <property type="entry name" value="GLYCERATE KINASE"/>
    <property type="match status" value="1"/>
</dbReference>
<comment type="similarity">
    <text evidence="1 4">Belongs to the glycerate kinase type-1 family.</text>
</comment>
<dbReference type="Gene3D" id="3.40.50.10350">
    <property type="entry name" value="Glycerate kinase, domain 1"/>
    <property type="match status" value="1"/>
</dbReference>
<dbReference type="InterPro" id="IPR018197">
    <property type="entry name" value="Glycerate_kinase_RE-like"/>
</dbReference>
<dbReference type="InterPro" id="IPR036129">
    <property type="entry name" value="Glycerate_kinase_sf"/>
</dbReference>